<evidence type="ECO:0000259" key="10">
    <source>
        <dbReference type="PROSITE" id="PS50928"/>
    </source>
</evidence>
<comment type="subcellular location">
    <subcellularLocation>
        <location evidence="1 9">Cell membrane</location>
        <topology evidence="1 9">Multi-pass membrane protein</topology>
    </subcellularLocation>
</comment>
<dbReference type="InterPro" id="IPR035906">
    <property type="entry name" value="MetI-like_sf"/>
</dbReference>
<keyword evidence="8 9" id="KW-0472">Membrane</keyword>
<evidence type="ECO:0000256" key="2">
    <source>
        <dbReference type="ARBA" id="ARBA00022448"/>
    </source>
</evidence>
<dbReference type="InterPro" id="IPR000515">
    <property type="entry name" value="MetI-like"/>
</dbReference>
<keyword evidence="4 9" id="KW-0812">Transmembrane</keyword>
<keyword evidence="2 9" id="KW-0813">Transport</keyword>
<name>A0A2K9N908_9PROT</name>
<dbReference type="AlphaFoldDB" id="A0A2K9N908"/>
<evidence type="ECO:0000313" key="11">
    <source>
        <dbReference type="EMBL" id="AUN29036.1"/>
    </source>
</evidence>
<evidence type="ECO:0000256" key="4">
    <source>
        <dbReference type="ARBA" id="ARBA00022692"/>
    </source>
</evidence>
<gene>
    <name evidence="11" type="ORF">C0V82_01310</name>
</gene>
<evidence type="ECO:0000256" key="5">
    <source>
        <dbReference type="ARBA" id="ARBA00022856"/>
    </source>
</evidence>
<dbReference type="GO" id="GO:0055085">
    <property type="term" value="P:transmembrane transport"/>
    <property type="evidence" value="ECO:0007669"/>
    <property type="project" value="InterPro"/>
</dbReference>
<keyword evidence="3" id="KW-1003">Cell membrane</keyword>
<dbReference type="KEGG" id="ncb:C0V82_01310"/>
<comment type="similarity">
    <text evidence="9">Belongs to the binding-protein-dependent transport system permease family.</text>
</comment>
<evidence type="ECO:0000313" key="12">
    <source>
        <dbReference type="Proteomes" id="UP000234752"/>
    </source>
</evidence>
<keyword evidence="6" id="KW-0653">Protein transport</keyword>
<feature type="transmembrane region" description="Helical" evidence="9">
    <location>
        <begin position="110"/>
        <end position="134"/>
    </location>
</feature>
<reference evidence="11 12" key="1">
    <citation type="submission" date="2017-12" db="EMBL/GenBank/DDBJ databases">
        <title>Genomes of bacteria within cyanobacterial aggregates.</title>
        <authorList>
            <person name="Cai H."/>
        </authorList>
    </citation>
    <scope>NUCLEOTIDE SEQUENCE [LARGE SCALE GENOMIC DNA]</scope>
    <source>
        <strain evidence="11 12">TH16</strain>
    </source>
</reference>
<dbReference type="PANTHER" id="PTHR43386">
    <property type="entry name" value="OLIGOPEPTIDE TRANSPORT SYSTEM PERMEASE PROTEIN APPC"/>
    <property type="match status" value="1"/>
</dbReference>
<dbReference type="OrthoDB" id="9766870at2"/>
<dbReference type="GO" id="GO:0015833">
    <property type="term" value="P:peptide transport"/>
    <property type="evidence" value="ECO:0007669"/>
    <property type="project" value="UniProtKB-KW"/>
</dbReference>
<evidence type="ECO:0000256" key="8">
    <source>
        <dbReference type="ARBA" id="ARBA00023136"/>
    </source>
</evidence>
<proteinExistence type="inferred from homology"/>
<dbReference type="SUPFAM" id="SSF161098">
    <property type="entry name" value="MetI-like"/>
    <property type="match status" value="1"/>
</dbReference>
<evidence type="ECO:0000256" key="7">
    <source>
        <dbReference type="ARBA" id="ARBA00022989"/>
    </source>
</evidence>
<evidence type="ECO:0000256" key="9">
    <source>
        <dbReference type="RuleBase" id="RU363032"/>
    </source>
</evidence>
<dbReference type="Pfam" id="PF00528">
    <property type="entry name" value="BPD_transp_1"/>
    <property type="match status" value="1"/>
</dbReference>
<dbReference type="PANTHER" id="PTHR43386:SF1">
    <property type="entry name" value="D,D-DIPEPTIDE TRANSPORT SYSTEM PERMEASE PROTEIN DDPC-RELATED"/>
    <property type="match status" value="1"/>
</dbReference>
<accession>A0A2K9N908</accession>
<evidence type="ECO:0000256" key="6">
    <source>
        <dbReference type="ARBA" id="ARBA00022927"/>
    </source>
</evidence>
<dbReference type="PROSITE" id="PS50928">
    <property type="entry name" value="ABC_TM1"/>
    <property type="match status" value="1"/>
</dbReference>
<dbReference type="EMBL" id="CP025611">
    <property type="protein sequence ID" value="AUN29036.1"/>
    <property type="molecule type" value="Genomic_DNA"/>
</dbReference>
<sequence>MRNSAMTRFLSRPNAALGLIFFSFMLLAAAWGLLATPYDPLRPDVWARLQGPSALHWLGTDGFGRDVFSRLLVAAWVSAGVSMATVALAVTLGTGIGAIAGYLGGRVDDAVTVLMDALMSFPAILLALGILAAIGPSPGGVVLALGLAYTPSVVRVVRGSVLSLKEREFIDAARVLGHGPLRTLLTHVIPNCLTPLTVLATAMFGNALLSESALSFLGAGVPPPAPTWGGMLAEGRQHVQAAPWLCIFPGLAISMALLGINLLGDALRDLLDPRMNKL</sequence>
<dbReference type="CDD" id="cd06261">
    <property type="entry name" value="TM_PBP2"/>
    <property type="match status" value="1"/>
</dbReference>
<dbReference type="Proteomes" id="UP000234752">
    <property type="component" value="Chromosome eg_1"/>
</dbReference>
<keyword evidence="5" id="KW-0571">Peptide transport</keyword>
<feature type="transmembrane region" description="Helical" evidence="9">
    <location>
        <begin position="73"/>
        <end position="103"/>
    </location>
</feature>
<dbReference type="InterPro" id="IPR050366">
    <property type="entry name" value="BP-dependent_transpt_permease"/>
</dbReference>
<dbReference type="GO" id="GO:0015031">
    <property type="term" value="P:protein transport"/>
    <property type="evidence" value="ECO:0007669"/>
    <property type="project" value="UniProtKB-KW"/>
</dbReference>
<protein>
    <submittedName>
        <fullName evidence="11">Peptide ABC transporter permease</fullName>
    </submittedName>
</protein>
<dbReference type="GO" id="GO:0005886">
    <property type="term" value="C:plasma membrane"/>
    <property type="evidence" value="ECO:0007669"/>
    <property type="project" value="UniProtKB-SubCell"/>
</dbReference>
<keyword evidence="12" id="KW-1185">Reference proteome</keyword>
<feature type="transmembrane region" description="Helical" evidence="9">
    <location>
        <begin position="241"/>
        <end position="263"/>
    </location>
</feature>
<organism evidence="11 12">
    <name type="scientific">Niveispirillum cyanobacteriorum</name>
    <dbReference type="NCBI Taxonomy" id="1612173"/>
    <lineage>
        <taxon>Bacteria</taxon>
        <taxon>Pseudomonadati</taxon>
        <taxon>Pseudomonadota</taxon>
        <taxon>Alphaproteobacteria</taxon>
        <taxon>Rhodospirillales</taxon>
        <taxon>Azospirillaceae</taxon>
        <taxon>Niveispirillum</taxon>
    </lineage>
</organism>
<feature type="transmembrane region" description="Helical" evidence="9">
    <location>
        <begin position="140"/>
        <end position="157"/>
    </location>
</feature>
<dbReference type="Gene3D" id="1.10.3720.10">
    <property type="entry name" value="MetI-like"/>
    <property type="match status" value="1"/>
</dbReference>
<evidence type="ECO:0000256" key="3">
    <source>
        <dbReference type="ARBA" id="ARBA00022475"/>
    </source>
</evidence>
<feature type="domain" description="ABC transmembrane type-1" evidence="10">
    <location>
        <begin position="75"/>
        <end position="264"/>
    </location>
</feature>
<evidence type="ECO:0000256" key="1">
    <source>
        <dbReference type="ARBA" id="ARBA00004651"/>
    </source>
</evidence>
<keyword evidence="7 9" id="KW-1133">Transmembrane helix</keyword>